<name>A0ABU8YPK1_9CYAN</name>
<feature type="region of interest" description="Disordered" evidence="1">
    <location>
        <begin position="65"/>
        <end position="86"/>
    </location>
</feature>
<sequence length="86" mass="9584">MLDIGNSGVYFLFHPSVKGGFGDTSTTQHQAEYRRRCGLVSELHRNSENMSRIWALVSPLDTSGDADKLKSAHPVLPDKQRSHCNN</sequence>
<accession>A0ABU8YPK1</accession>
<dbReference type="Proteomes" id="UP001384579">
    <property type="component" value="Unassembled WGS sequence"/>
</dbReference>
<dbReference type="RefSeq" id="WP_340524733.1">
    <property type="nucleotide sequence ID" value="NZ_JBBLXS010000207.1"/>
</dbReference>
<evidence type="ECO:0000313" key="3">
    <source>
        <dbReference type="Proteomes" id="UP001384579"/>
    </source>
</evidence>
<keyword evidence="3" id="KW-1185">Reference proteome</keyword>
<comment type="caution">
    <text evidence="2">The sequence shown here is derived from an EMBL/GenBank/DDBJ whole genome shotgun (WGS) entry which is preliminary data.</text>
</comment>
<reference evidence="2 3" key="1">
    <citation type="journal article" date="2020" name="Harmful Algae">
        <title>Molecular and morphological characterization of a novel dihydroanatoxin-a producing Microcoleus species (cyanobacteria) from the Russian River, California, USA.</title>
        <authorList>
            <person name="Conklin K.Y."/>
            <person name="Stancheva R."/>
            <person name="Otten T.G."/>
            <person name="Fadness R."/>
            <person name="Boyer G.L."/>
            <person name="Read B."/>
            <person name="Zhang X."/>
            <person name="Sheath R.G."/>
        </authorList>
    </citation>
    <scope>NUCLEOTIDE SEQUENCE [LARGE SCALE GENOMIC DNA]</scope>
    <source>
        <strain evidence="2 3">PTRS2</strain>
    </source>
</reference>
<protein>
    <submittedName>
        <fullName evidence="2">Uncharacterized protein</fullName>
    </submittedName>
</protein>
<evidence type="ECO:0000313" key="2">
    <source>
        <dbReference type="EMBL" id="MEK0186357.1"/>
    </source>
</evidence>
<organism evidence="2 3">
    <name type="scientific">Microcoleus anatoxicus PTRS2</name>
    <dbReference type="NCBI Taxonomy" id="2705321"/>
    <lineage>
        <taxon>Bacteria</taxon>
        <taxon>Bacillati</taxon>
        <taxon>Cyanobacteriota</taxon>
        <taxon>Cyanophyceae</taxon>
        <taxon>Oscillatoriophycideae</taxon>
        <taxon>Oscillatoriales</taxon>
        <taxon>Microcoleaceae</taxon>
        <taxon>Microcoleus</taxon>
        <taxon>Microcoleus anatoxicus</taxon>
    </lineage>
</organism>
<gene>
    <name evidence="2" type="ORF">WMG39_16090</name>
</gene>
<dbReference type="EMBL" id="JBBLXS010000207">
    <property type="protein sequence ID" value="MEK0186357.1"/>
    <property type="molecule type" value="Genomic_DNA"/>
</dbReference>
<evidence type="ECO:0000256" key="1">
    <source>
        <dbReference type="SAM" id="MobiDB-lite"/>
    </source>
</evidence>
<proteinExistence type="predicted"/>